<reference evidence="2 3" key="1">
    <citation type="submission" date="2018-03" db="EMBL/GenBank/DDBJ databases">
        <title>Genomic Encyclopedia of Archaeal and Bacterial Type Strains, Phase II (KMG-II): from individual species to whole genera.</title>
        <authorList>
            <person name="Goeker M."/>
        </authorList>
    </citation>
    <scope>NUCLEOTIDE SEQUENCE [LARGE SCALE GENOMIC DNA]</scope>
    <source>
        <strain evidence="2 3">DSM 100346</strain>
    </source>
</reference>
<dbReference type="Gene3D" id="3.10.450.40">
    <property type="match status" value="1"/>
</dbReference>
<gene>
    <name evidence="2" type="ORF">CLV98_107182</name>
</gene>
<comment type="caution">
    <text evidence="2">The sequence shown here is derived from an EMBL/GenBank/DDBJ whole genome shotgun (WGS) entry which is preliminary data.</text>
</comment>
<organism evidence="2 3">
    <name type="scientific">Dyadobacter jejuensis</name>
    <dbReference type="NCBI Taxonomy" id="1082580"/>
    <lineage>
        <taxon>Bacteria</taxon>
        <taxon>Pseudomonadati</taxon>
        <taxon>Bacteroidota</taxon>
        <taxon>Cytophagia</taxon>
        <taxon>Cytophagales</taxon>
        <taxon>Spirosomataceae</taxon>
        <taxon>Dyadobacter</taxon>
    </lineage>
</organism>
<dbReference type="AlphaFoldDB" id="A0A316AKC9"/>
<protein>
    <recommendedName>
        <fullName evidence="1">IraD/Gp25-like domain-containing protein</fullName>
    </recommendedName>
</protein>
<sequence>MKTNDKSFLGTGWGFPPTFHCDGVEMLSGEADIQGLDANNDGVVDLQGSLYIIISTAFGERVMQPTFGCDLQPYVFAPMNTPNKAMIERIVQDALILHEPRIKVHGVSSIIDHQEGILHISVDYSVVTTNTRYNYVYPYYIHEATNLKP</sequence>
<accession>A0A316AKC9</accession>
<dbReference type="RefSeq" id="WP_109675238.1">
    <property type="nucleotide sequence ID" value="NZ_QGDT01000007.1"/>
</dbReference>
<evidence type="ECO:0000313" key="2">
    <source>
        <dbReference type="EMBL" id="PWJ57474.1"/>
    </source>
</evidence>
<dbReference type="SUPFAM" id="SSF160719">
    <property type="entry name" value="gpW/gp25-like"/>
    <property type="match status" value="1"/>
</dbReference>
<feature type="domain" description="IraD/Gp25-like" evidence="1">
    <location>
        <begin position="45"/>
        <end position="130"/>
    </location>
</feature>
<dbReference type="Proteomes" id="UP000245880">
    <property type="component" value="Unassembled WGS sequence"/>
</dbReference>
<keyword evidence="3" id="KW-1185">Reference proteome</keyword>
<proteinExistence type="predicted"/>
<evidence type="ECO:0000259" key="1">
    <source>
        <dbReference type="Pfam" id="PF04965"/>
    </source>
</evidence>
<dbReference type="OrthoDB" id="9802846at2"/>
<dbReference type="InterPro" id="IPR007048">
    <property type="entry name" value="IraD/Gp25-like"/>
</dbReference>
<evidence type="ECO:0000313" key="3">
    <source>
        <dbReference type="Proteomes" id="UP000245880"/>
    </source>
</evidence>
<name>A0A316AKC9_9BACT</name>
<dbReference type="Pfam" id="PF04965">
    <property type="entry name" value="GPW_gp25"/>
    <property type="match status" value="1"/>
</dbReference>
<dbReference type="EMBL" id="QGDT01000007">
    <property type="protein sequence ID" value="PWJ57474.1"/>
    <property type="molecule type" value="Genomic_DNA"/>
</dbReference>